<dbReference type="InterPro" id="IPR002501">
    <property type="entry name" value="PsdUridine_synth_N"/>
</dbReference>
<dbReference type="NCBIfam" id="TIGR00431">
    <property type="entry name" value="TruB"/>
    <property type="match status" value="1"/>
</dbReference>
<dbReference type="Pfam" id="PF01509">
    <property type="entry name" value="TruB_N"/>
    <property type="match status" value="1"/>
</dbReference>
<evidence type="ECO:0000256" key="3">
    <source>
        <dbReference type="ARBA" id="ARBA00022694"/>
    </source>
</evidence>
<comment type="similarity">
    <text evidence="2 5">Belongs to the pseudouridine synthase TruB family. Type 1 subfamily.</text>
</comment>
<dbReference type="HAMAP" id="MF_01080">
    <property type="entry name" value="TruB_bact"/>
    <property type="match status" value="1"/>
</dbReference>
<feature type="active site" description="Nucleophile" evidence="5">
    <location>
        <position position="56"/>
    </location>
</feature>
<feature type="domain" description="tRNA pseudouridylate synthase B C-terminal" evidence="7">
    <location>
        <begin position="189"/>
        <end position="253"/>
    </location>
</feature>
<sequence>MQKSANNNTKPARAPLRDVDGIFLLDKPSGISSALALTKVRGIFRANKGGHTGTLDPLASGLLPICLGQAAKFSSYFFEGAKKYIATGKLGISTTTCDAEGEVVETKDYQGCIDKLESTIESFLGEITQVPPIYSAIKVDGRPLYKYARKGQEVEVPSRQVQIFSIDILDKKADEFTVCVYCSKGTYIRTLVSDIGQALGCGAHVSMLRRIEVDGLPKGQMHTLEFLQNLADSRDDIAYFDDMDRLLIKVEDAMNYLPRINVPYDKAVLLCMGQRQKIDDSYSFENCTIETSTTLQIRTNGMFLGVGHIQKGVLISDRMMSDPLHTNKGLYKN</sequence>
<reference evidence="8 9" key="1">
    <citation type="submission" date="2021-03" db="EMBL/GenBank/DDBJ databases">
        <title>Succinivibrio sp. nov. isolated from feces of cow.</title>
        <authorList>
            <person name="Choi J.-Y."/>
        </authorList>
    </citation>
    <scope>NUCLEOTIDE SEQUENCE [LARGE SCALE GENOMIC DNA]</scope>
    <source>
        <strain evidence="8 9">AGMB01872</strain>
    </source>
</reference>
<dbReference type="CDD" id="cd02573">
    <property type="entry name" value="PseudoU_synth_EcTruB"/>
    <property type="match status" value="1"/>
</dbReference>
<dbReference type="Proteomes" id="UP000731465">
    <property type="component" value="Unassembled WGS sequence"/>
</dbReference>
<evidence type="ECO:0000256" key="1">
    <source>
        <dbReference type="ARBA" id="ARBA00000385"/>
    </source>
</evidence>
<dbReference type="InterPro" id="IPR020103">
    <property type="entry name" value="PsdUridine_synth_cat_dom_sf"/>
</dbReference>
<comment type="function">
    <text evidence="5">Responsible for synthesis of pseudouridine from uracil-55 in the psi GC loop of transfer RNAs.</text>
</comment>
<evidence type="ECO:0000259" key="7">
    <source>
        <dbReference type="Pfam" id="PF16198"/>
    </source>
</evidence>
<dbReference type="PANTHER" id="PTHR13767:SF2">
    <property type="entry name" value="PSEUDOURIDYLATE SYNTHASE TRUB1"/>
    <property type="match status" value="1"/>
</dbReference>
<keyword evidence="3 5" id="KW-0819">tRNA processing</keyword>
<proteinExistence type="inferred from homology"/>
<evidence type="ECO:0000313" key="8">
    <source>
        <dbReference type="EMBL" id="MBW7569296.1"/>
    </source>
</evidence>
<dbReference type="EC" id="5.4.99.25" evidence="5"/>
<dbReference type="InterPro" id="IPR032819">
    <property type="entry name" value="TruB_C"/>
</dbReference>
<protein>
    <recommendedName>
        <fullName evidence="5">tRNA pseudouridine synthase B</fullName>
        <ecNumber evidence="5">5.4.99.25</ecNumber>
    </recommendedName>
    <alternativeName>
        <fullName evidence="5">tRNA pseudouridine(55) synthase</fullName>
        <shortName evidence="5">Psi55 synthase</shortName>
    </alternativeName>
    <alternativeName>
        <fullName evidence="5">tRNA pseudouridylate synthase</fullName>
    </alternativeName>
    <alternativeName>
        <fullName evidence="5">tRNA-uridine isomerase</fullName>
    </alternativeName>
</protein>
<dbReference type="InterPro" id="IPR014780">
    <property type="entry name" value="tRNA_psdUridine_synth_TruB"/>
</dbReference>
<dbReference type="RefSeq" id="WP_219935688.1">
    <property type="nucleotide sequence ID" value="NZ_JAGFNY010000001.1"/>
</dbReference>
<name>A0ABS7DFI2_9GAMM</name>
<accession>A0ABS7DFI2</accession>
<keyword evidence="9" id="KW-1185">Reference proteome</keyword>
<feature type="domain" description="Pseudouridine synthase II N-terminal" evidence="6">
    <location>
        <begin position="41"/>
        <end position="188"/>
    </location>
</feature>
<dbReference type="SUPFAM" id="SSF55120">
    <property type="entry name" value="Pseudouridine synthase"/>
    <property type="match status" value="1"/>
</dbReference>
<evidence type="ECO:0000256" key="2">
    <source>
        <dbReference type="ARBA" id="ARBA00005642"/>
    </source>
</evidence>
<dbReference type="PANTHER" id="PTHR13767">
    <property type="entry name" value="TRNA-PSEUDOURIDINE SYNTHASE"/>
    <property type="match status" value="1"/>
</dbReference>
<dbReference type="EMBL" id="JAGFNY010000001">
    <property type="protein sequence ID" value="MBW7569296.1"/>
    <property type="molecule type" value="Genomic_DNA"/>
</dbReference>
<evidence type="ECO:0000259" key="6">
    <source>
        <dbReference type="Pfam" id="PF01509"/>
    </source>
</evidence>
<dbReference type="Gene3D" id="3.30.2350.10">
    <property type="entry name" value="Pseudouridine synthase"/>
    <property type="match status" value="1"/>
</dbReference>
<evidence type="ECO:0000256" key="5">
    <source>
        <dbReference type="HAMAP-Rule" id="MF_01080"/>
    </source>
</evidence>
<comment type="catalytic activity">
    <reaction evidence="1 5">
        <text>uridine(55) in tRNA = pseudouridine(55) in tRNA</text>
        <dbReference type="Rhea" id="RHEA:42532"/>
        <dbReference type="Rhea" id="RHEA-COMP:10101"/>
        <dbReference type="Rhea" id="RHEA-COMP:10102"/>
        <dbReference type="ChEBI" id="CHEBI:65314"/>
        <dbReference type="ChEBI" id="CHEBI:65315"/>
        <dbReference type="EC" id="5.4.99.25"/>
    </reaction>
</comment>
<evidence type="ECO:0000256" key="4">
    <source>
        <dbReference type="ARBA" id="ARBA00023235"/>
    </source>
</evidence>
<evidence type="ECO:0000313" key="9">
    <source>
        <dbReference type="Proteomes" id="UP000731465"/>
    </source>
</evidence>
<gene>
    <name evidence="5 8" type="primary">truB</name>
    <name evidence="8" type="ORF">J5V48_00095</name>
</gene>
<dbReference type="GO" id="GO:0160148">
    <property type="term" value="F:tRNA pseudouridine(55) synthase activity"/>
    <property type="evidence" value="ECO:0007669"/>
    <property type="project" value="UniProtKB-EC"/>
</dbReference>
<comment type="caution">
    <text evidence="8">The sequence shown here is derived from an EMBL/GenBank/DDBJ whole genome shotgun (WGS) entry which is preliminary data.</text>
</comment>
<keyword evidence="4 5" id="KW-0413">Isomerase</keyword>
<dbReference type="Pfam" id="PF16198">
    <property type="entry name" value="TruB_C_2"/>
    <property type="match status" value="1"/>
</dbReference>
<organism evidence="8 9">
    <name type="scientific">Succinivibrio faecicola</name>
    <dbReference type="NCBI Taxonomy" id="2820300"/>
    <lineage>
        <taxon>Bacteria</taxon>
        <taxon>Pseudomonadati</taxon>
        <taxon>Pseudomonadota</taxon>
        <taxon>Gammaproteobacteria</taxon>
        <taxon>Aeromonadales</taxon>
        <taxon>Succinivibrionaceae</taxon>
        <taxon>Succinivibrio</taxon>
    </lineage>
</organism>